<evidence type="ECO:0000313" key="11">
    <source>
        <dbReference type="Proteomes" id="UP001152799"/>
    </source>
</evidence>
<evidence type="ECO:0000256" key="8">
    <source>
        <dbReference type="ARBA" id="ARBA00023273"/>
    </source>
</evidence>
<comment type="subcellular location">
    <subcellularLocation>
        <location evidence="1">Cell projection</location>
        <location evidence="1">Cilium</location>
    </subcellularLocation>
    <subcellularLocation>
        <location evidence="2">Cytoplasm</location>
        <location evidence="2">Cytoskeleton</location>
    </subcellularLocation>
</comment>
<evidence type="ECO:0000256" key="4">
    <source>
        <dbReference type="ARBA" id="ARBA00022574"/>
    </source>
</evidence>
<evidence type="ECO:0000256" key="3">
    <source>
        <dbReference type="ARBA" id="ARBA00022490"/>
    </source>
</evidence>
<keyword evidence="4" id="KW-0853">WD repeat</keyword>
<dbReference type="GO" id="GO:0060271">
    <property type="term" value="P:cilium assembly"/>
    <property type="evidence" value="ECO:0007669"/>
    <property type="project" value="TreeGrafter"/>
</dbReference>
<evidence type="ECO:0000256" key="2">
    <source>
        <dbReference type="ARBA" id="ARBA00004245"/>
    </source>
</evidence>
<keyword evidence="11" id="KW-1185">Reference proteome</keyword>
<evidence type="ECO:0000256" key="7">
    <source>
        <dbReference type="ARBA" id="ARBA00023212"/>
    </source>
</evidence>
<proteinExistence type="predicted"/>
<reference evidence="10" key="1">
    <citation type="submission" date="2022-01" db="EMBL/GenBank/DDBJ databases">
        <authorList>
            <person name="King R."/>
        </authorList>
    </citation>
    <scope>NUCLEOTIDE SEQUENCE</scope>
</reference>
<protein>
    <submittedName>
        <fullName evidence="10">Uncharacterized protein</fullName>
    </submittedName>
</protein>
<evidence type="ECO:0000256" key="5">
    <source>
        <dbReference type="ARBA" id="ARBA00022737"/>
    </source>
</evidence>
<sequence>MFFPFAADVTYTSTADRLMEFFLVLTDIKFDSVDCHKRENDQPPNILSQDRALISSLSLKAAQIQILEGEATIATYQKRVASEKEIIVLLNAELDQTRADRLTLLHNNQVQFVLSKGLVEIPLTGDLYTDFVDAILLPKSEIYYVNSLIVKAGKLKLKTIQQNMKFRRTVMVTEWKHMKLRMLINDYIEEIKDIEAVKFTKQMQDYLKHKTEGRQANVESYELEMELLSIVYGNEIKDKKEKAHKLDQQLEMYKESNKELDTKIKDVNIQISSYRLEKDYEVEAKEREILQASSPLHDTWSFEPDTRRKYDEEIRKIIENTTKKYEKSLKVIGWTCGEVQQLKNRVQLQDI</sequence>
<dbReference type="PANTHER" id="PTHR14885:SF1">
    <property type="entry name" value="CILIA- AND FLAGELLA-ASSOCIATED PROTEIN 43"/>
    <property type="match status" value="1"/>
</dbReference>
<keyword evidence="8" id="KW-0966">Cell projection</keyword>
<dbReference type="EMBL" id="OU892281">
    <property type="protein sequence ID" value="CAG9769684.1"/>
    <property type="molecule type" value="Genomic_DNA"/>
</dbReference>
<keyword evidence="3" id="KW-0963">Cytoplasm</keyword>
<keyword evidence="6 9" id="KW-0175">Coiled coil</keyword>
<feature type="coiled-coil region" evidence="9">
    <location>
        <begin position="236"/>
        <end position="277"/>
    </location>
</feature>
<dbReference type="Pfam" id="PF25828">
    <property type="entry name" value="CC_Cfap43"/>
    <property type="match status" value="1"/>
</dbReference>
<evidence type="ECO:0000313" key="10">
    <source>
        <dbReference type="EMBL" id="CAG9769684.1"/>
    </source>
</evidence>
<dbReference type="GO" id="GO:0005930">
    <property type="term" value="C:axoneme"/>
    <property type="evidence" value="ECO:0007669"/>
    <property type="project" value="TreeGrafter"/>
</dbReference>
<evidence type="ECO:0000256" key="1">
    <source>
        <dbReference type="ARBA" id="ARBA00004138"/>
    </source>
</evidence>
<dbReference type="AlphaFoldDB" id="A0A9N9MV49"/>
<evidence type="ECO:0000256" key="9">
    <source>
        <dbReference type="SAM" id="Coils"/>
    </source>
</evidence>
<keyword evidence="7" id="KW-0206">Cytoskeleton</keyword>
<dbReference type="PANTHER" id="PTHR14885">
    <property type="entry name" value="CILIA- AND FLAGELLA-ASSOCIATED PROTEIN 43-RELATED"/>
    <property type="match status" value="1"/>
</dbReference>
<dbReference type="Proteomes" id="UP001152799">
    <property type="component" value="Chromosome 5"/>
</dbReference>
<name>A0A9N9MV49_9CUCU</name>
<keyword evidence="5" id="KW-0677">Repeat</keyword>
<organism evidence="10 11">
    <name type="scientific">Ceutorhynchus assimilis</name>
    <name type="common">cabbage seed weevil</name>
    <dbReference type="NCBI Taxonomy" id="467358"/>
    <lineage>
        <taxon>Eukaryota</taxon>
        <taxon>Metazoa</taxon>
        <taxon>Ecdysozoa</taxon>
        <taxon>Arthropoda</taxon>
        <taxon>Hexapoda</taxon>
        <taxon>Insecta</taxon>
        <taxon>Pterygota</taxon>
        <taxon>Neoptera</taxon>
        <taxon>Endopterygota</taxon>
        <taxon>Coleoptera</taxon>
        <taxon>Polyphaga</taxon>
        <taxon>Cucujiformia</taxon>
        <taxon>Curculionidae</taxon>
        <taxon>Ceutorhynchinae</taxon>
        <taxon>Ceutorhynchus</taxon>
    </lineage>
</organism>
<dbReference type="OrthoDB" id="535167at2759"/>
<accession>A0A9N9MV49</accession>
<gene>
    <name evidence="10" type="ORF">CEUTPL_LOCUS10186</name>
</gene>
<evidence type="ECO:0000256" key="6">
    <source>
        <dbReference type="ARBA" id="ARBA00023054"/>
    </source>
</evidence>